<accession>A0A542Z9T3</accession>
<name>A0A542Z9T3_9MICO</name>
<evidence type="ECO:0008006" key="3">
    <source>
        <dbReference type="Google" id="ProtNLM"/>
    </source>
</evidence>
<comment type="caution">
    <text evidence="1">The sequence shown here is derived from an EMBL/GenBank/DDBJ whole genome shotgun (WGS) entry which is preliminary data.</text>
</comment>
<dbReference type="CDD" id="cd06990">
    <property type="entry name" value="cupin_DUF861"/>
    <property type="match status" value="1"/>
</dbReference>
<protein>
    <recommendedName>
        <fullName evidence="3">Cupin</fullName>
    </recommendedName>
</protein>
<dbReference type="SUPFAM" id="SSF51182">
    <property type="entry name" value="RmlC-like cupins"/>
    <property type="match status" value="1"/>
</dbReference>
<evidence type="ECO:0000313" key="2">
    <source>
        <dbReference type="Proteomes" id="UP000319514"/>
    </source>
</evidence>
<dbReference type="Proteomes" id="UP000319514">
    <property type="component" value="Unassembled WGS sequence"/>
</dbReference>
<dbReference type="OrthoDB" id="161242at2"/>
<organism evidence="1 2">
    <name type="scientific">Oryzihumus leptocrescens</name>
    <dbReference type="NCBI Taxonomy" id="297536"/>
    <lineage>
        <taxon>Bacteria</taxon>
        <taxon>Bacillati</taxon>
        <taxon>Actinomycetota</taxon>
        <taxon>Actinomycetes</taxon>
        <taxon>Micrococcales</taxon>
        <taxon>Intrasporangiaceae</taxon>
        <taxon>Oryzihumus</taxon>
    </lineage>
</organism>
<proteinExistence type="predicted"/>
<dbReference type="Gene3D" id="2.60.120.10">
    <property type="entry name" value="Jelly Rolls"/>
    <property type="match status" value="1"/>
</dbReference>
<keyword evidence="2" id="KW-1185">Reference proteome</keyword>
<dbReference type="AlphaFoldDB" id="A0A542Z9T3"/>
<dbReference type="EMBL" id="VFOQ01000002">
    <property type="protein sequence ID" value="TQL57051.1"/>
    <property type="molecule type" value="Genomic_DNA"/>
</dbReference>
<reference evidence="1 2" key="1">
    <citation type="submission" date="2019-06" db="EMBL/GenBank/DDBJ databases">
        <title>Sequencing the genomes of 1000 actinobacteria strains.</title>
        <authorList>
            <person name="Klenk H.-P."/>
        </authorList>
    </citation>
    <scope>NUCLEOTIDE SEQUENCE [LARGE SCALE GENOMIC DNA]</scope>
    <source>
        <strain evidence="1 2">DSM 18082</strain>
    </source>
</reference>
<evidence type="ECO:0000313" key="1">
    <source>
        <dbReference type="EMBL" id="TQL57051.1"/>
    </source>
</evidence>
<sequence length="120" mass="12875">MATLEKTHFDSPDETRKFRAHGALDVISLGDFTIGKGTFEPGWKWSEDVRPIAGTGSCQVRHTGVCISGQMTVRADDGTEMTIGPGDAFLMEPGHDAWVVGEEPCILYDTGMAAYAKPAG</sequence>
<gene>
    <name evidence="1" type="ORF">FB474_3823</name>
</gene>
<dbReference type="InterPro" id="IPR014710">
    <property type="entry name" value="RmlC-like_jellyroll"/>
</dbReference>
<dbReference type="RefSeq" id="WP_141790388.1">
    <property type="nucleotide sequence ID" value="NZ_BAAAKX010000010.1"/>
</dbReference>
<dbReference type="InterPro" id="IPR011051">
    <property type="entry name" value="RmlC_Cupin_sf"/>
</dbReference>